<dbReference type="Proteomes" id="UP000026915">
    <property type="component" value="Chromosome 1"/>
</dbReference>
<proteinExistence type="predicted"/>
<dbReference type="Gramene" id="EOX95596">
    <property type="protein sequence ID" value="EOX95596"/>
    <property type="gene ID" value="TCM_005044"/>
</dbReference>
<sequence>MGNCVGRSNLTVKQLDNDIGTMKSAEEDERRRSFDAPSSPIRIKVRMTKRQLEELKAQAVTSKGTSELGRLIVKECCGGRLSHRVVVGQVHISENSRLRRLSLSTIDEEGIGNDSL</sequence>
<dbReference type="HOGENOM" id="CLU_2282319_0_0_1"/>
<protein>
    <submittedName>
        <fullName evidence="2">Uncharacterized protein</fullName>
    </submittedName>
</protein>
<gene>
    <name evidence="2" type="ORF">TCM_005044</name>
</gene>
<evidence type="ECO:0000256" key="1">
    <source>
        <dbReference type="SAM" id="MobiDB-lite"/>
    </source>
</evidence>
<evidence type="ECO:0000313" key="3">
    <source>
        <dbReference type="Proteomes" id="UP000026915"/>
    </source>
</evidence>
<keyword evidence="3" id="KW-1185">Reference proteome</keyword>
<dbReference type="OMA" id="GVHPTED"/>
<dbReference type="AlphaFoldDB" id="A0A061DU55"/>
<name>A0A061DU55_THECC</name>
<dbReference type="EMBL" id="CM001879">
    <property type="protein sequence ID" value="EOX95596.1"/>
    <property type="molecule type" value="Genomic_DNA"/>
</dbReference>
<accession>A0A061DU55</accession>
<dbReference type="InParanoid" id="A0A061DU55"/>
<feature type="region of interest" description="Disordered" evidence="1">
    <location>
        <begin position="16"/>
        <end position="39"/>
    </location>
</feature>
<feature type="compositionally biased region" description="Basic and acidic residues" evidence="1">
    <location>
        <begin position="24"/>
        <end position="34"/>
    </location>
</feature>
<organism evidence="2 3">
    <name type="scientific">Theobroma cacao</name>
    <name type="common">Cacao</name>
    <name type="synonym">Cocoa</name>
    <dbReference type="NCBI Taxonomy" id="3641"/>
    <lineage>
        <taxon>Eukaryota</taxon>
        <taxon>Viridiplantae</taxon>
        <taxon>Streptophyta</taxon>
        <taxon>Embryophyta</taxon>
        <taxon>Tracheophyta</taxon>
        <taxon>Spermatophyta</taxon>
        <taxon>Magnoliopsida</taxon>
        <taxon>eudicotyledons</taxon>
        <taxon>Gunneridae</taxon>
        <taxon>Pentapetalae</taxon>
        <taxon>rosids</taxon>
        <taxon>malvids</taxon>
        <taxon>Malvales</taxon>
        <taxon>Malvaceae</taxon>
        <taxon>Byttnerioideae</taxon>
        <taxon>Theobroma</taxon>
    </lineage>
</organism>
<evidence type="ECO:0000313" key="2">
    <source>
        <dbReference type="EMBL" id="EOX95596.1"/>
    </source>
</evidence>
<reference evidence="2 3" key="1">
    <citation type="journal article" date="2013" name="Genome Biol.">
        <title>The genome sequence of the most widely cultivated cacao type and its use to identify candidate genes regulating pod color.</title>
        <authorList>
            <person name="Motamayor J.C."/>
            <person name="Mockaitis K."/>
            <person name="Schmutz J."/>
            <person name="Haiminen N."/>
            <person name="Iii D.L."/>
            <person name="Cornejo O."/>
            <person name="Findley S.D."/>
            <person name="Zheng P."/>
            <person name="Utro F."/>
            <person name="Royaert S."/>
            <person name="Saski C."/>
            <person name="Jenkins J."/>
            <person name="Podicheti R."/>
            <person name="Zhao M."/>
            <person name="Scheffler B.E."/>
            <person name="Stack J.C."/>
            <person name="Feltus F.A."/>
            <person name="Mustiga G.M."/>
            <person name="Amores F."/>
            <person name="Phillips W."/>
            <person name="Marelli J.P."/>
            <person name="May G.D."/>
            <person name="Shapiro H."/>
            <person name="Ma J."/>
            <person name="Bustamante C.D."/>
            <person name="Schnell R.J."/>
            <person name="Main D."/>
            <person name="Gilbert D."/>
            <person name="Parida L."/>
            <person name="Kuhn D.N."/>
        </authorList>
    </citation>
    <scope>NUCLEOTIDE SEQUENCE [LARGE SCALE GENOMIC DNA]</scope>
    <source>
        <strain evidence="3">cv. Matina 1-6</strain>
    </source>
</reference>